<keyword evidence="2 5" id="KW-0812">Transmembrane</keyword>
<name>S3BR16_OPHP1</name>
<feature type="transmembrane region" description="Helical" evidence="5">
    <location>
        <begin position="491"/>
        <end position="510"/>
    </location>
</feature>
<dbReference type="Pfam" id="PF07690">
    <property type="entry name" value="MFS_1"/>
    <property type="match status" value="1"/>
</dbReference>
<dbReference type="GO" id="GO:0005886">
    <property type="term" value="C:plasma membrane"/>
    <property type="evidence" value="ECO:0007669"/>
    <property type="project" value="TreeGrafter"/>
</dbReference>
<gene>
    <name evidence="7" type="ORF">F503_01593</name>
</gene>
<evidence type="ECO:0000313" key="7">
    <source>
        <dbReference type="EMBL" id="EPE02852.1"/>
    </source>
</evidence>
<dbReference type="OrthoDB" id="4161376at2759"/>
<evidence type="ECO:0000256" key="5">
    <source>
        <dbReference type="SAM" id="Phobius"/>
    </source>
</evidence>
<dbReference type="InterPro" id="IPR011701">
    <property type="entry name" value="MFS"/>
</dbReference>
<dbReference type="InterPro" id="IPR020846">
    <property type="entry name" value="MFS_dom"/>
</dbReference>
<evidence type="ECO:0000313" key="8">
    <source>
        <dbReference type="Proteomes" id="UP000016923"/>
    </source>
</evidence>
<comment type="subcellular location">
    <subcellularLocation>
        <location evidence="1">Membrane</location>
        <topology evidence="1">Multi-pass membrane protein</topology>
    </subcellularLocation>
</comment>
<feature type="transmembrane region" description="Helical" evidence="5">
    <location>
        <begin position="339"/>
        <end position="360"/>
    </location>
</feature>
<feature type="transmembrane region" description="Helical" evidence="5">
    <location>
        <begin position="308"/>
        <end position="333"/>
    </location>
</feature>
<feature type="transmembrane region" description="Helical" evidence="5">
    <location>
        <begin position="94"/>
        <end position="112"/>
    </location>
</feature>
<dbReference type="Proteomes" id="UP000016923">
    <property type="component" value="Unassembled WGS sequence"/>
</dbReference>
<evidence type="ECO:0000256" key="3">
    <source>
        <dbReference type="ARBA" id="ARBA00022989"/>
    </source>
</evidence>
<dbReference type="InterPro" id="IPR005829">
    <property type="entry name" value="Sugar_transporter_CS"/>
</dbReference>
<feature type="transmembrane region" description="Helical" evidence="5">
    <location>
        <begin position="278"/>
        <end position="296"/>
    </location>
</feature>
<evidence type="ECO:0000256" key="1">
    <source>
        <dbReference type="ARBA" id="ARBA00004141"/>
    </source>
</evidence>
<dbReference type="VEuPathDB" id="FungiDB:F503_01593"/>
<dbReference type="EMBL" id="KE148173">
    <property type="protein sequence ID" value="EPE02852.1"/>
    <property type="molecule type" value="Genomic_DNA"/>
</dbReference>
<dbReference type="InterPro" id="IPR036259">
    <property type="entry name" value="MFS_trans_sf"/>
</dbReference>
<dbReference type="SUPFAM" id="SSF103473">
    <property type="entry name" value="MFS general substrate transporter"/>
    <property type="match status" value="1"/>
</dbReference>
<reference evidence="7 8" key="1">
    <citation type="journal article" date="2013" name="BMC Genomics">
        <title>The genome and transcriptome of the pine saprophyte Ophiostoma piceae, and a comparison with the bark beetle-associated pine pathogen Grosmannia clavigera.</title>
        <authorList>
            <person name="Haridas S."/>
            <person name="Wang Y."/>
            <person name="Lim L."/>
            <person name="Massoumi Alamouti S."/>
            <person name="Jackman S."/>
            <person name="Docking R."/>
            <person name="Robertson G."/>
            <person name="Birol I."/>
            <person name="Bohlmann J."/>
            <person name="Breuil C."/>
        </authorList>
    </citation>
    <scope>NUCLEOTIDE SEQUENCE [LARGE SCALE GENOMIC DNA]</scope>
    <source>
        <strain evidence="7 8">UAMH 11346</strain>
    </source>
</reference>
<sequence length="546" mass="59721">MATPKMEGDSIQADHVETGQIEQVTDVVVDDDDDNVSVRSEALGDDLPDKYFSSWRFILLVIGFGLTAMSANMFVIMPTNILTYINQDIGPSPYISWVNIARTLSLAFAYTIMGRLSDLFGRRWFYLIGNAIALLGIVVSATAQNVNSLIIGAAVAGLGETVQLSFNVALGELVPNKYRPLVISLIFLMTAPFSTFGPTLARYFVSHPNMGWRYCYFINIAATTLAIILLFICYHPPTFDLLHQRKTKRQILKQLDFVLFVYESKMDLNYPVIPVRLFRNRGFISLMFYYSALLLWPQQISRFFTTDIHYAGWLSTTVASSTVLGQICAGAIIRWAGNVRYWTIFSACAMCTFVGALAALTPERKGMGIAFTIVGPFFVGFIELASLSLAPLFCKGSDIGLASGLLSSIRSAGSSVSVAIYVAILNNRLSTTLTQNIEAVAPGAGIPEDEIPAIVKAVIAGSLAKMSGLNSAMLNAVTGIIPTAYSQAFKTVYLASLAFGGIAIVMSLFSKDVQKHLTDKVERKMHGRRVNKALPDTKKEVDSKTD</sequence>
<keyword evidence="8" id="KW-1185">Reference proteome</keyword>
<dbReference type="GO" id="GO:0022857">
    <property type="term" value="F:transmembrane transporter activity"/>
    <property type="evidence" value="ECO:0007669"/>
    <property type="project" value="InterPro"/>
</dbReference>
<dbReference type="PANTHER" id="PTHR23501:SF109">
    <property type="entry name" value="MAJOR FACILITATOR SUPERFAMILY (MFS) PROFILE DOMAIN-CONTAINING PROTEIN-RELATED"/>
    <property type="match status" value="1"/>
</dbReference>
<organism evidence="7 8">
    <name type="scientific">Ophiostoma piceae (strain UAMH 11346)</name>
    <name type="common">Sap stain fungus</name>
    <dbReference type="NCBI Taxonomy" id="1262450"/>
    <lineage>
        <taxon>Eukaryota</taxon>
        <taxon>Fungi</taxon>
        <taxon>Dikarya</taxon>
        <taxon>Ascomycota</taxon>
        <taxon>Pezizomycotina</taxon>
        <taxon>Sordariomycetes</taxon>
        <taxon>Sordariomycetidae</taxon>
        <taxon>Ophiostomatales</taxon>
        <taxon>Ophiostomataceae</taxon>
        <taxon>Ophiostoma</taxon>
    </lineage>
</organism>
<proteinExistence type="predicted"/>
<keyword evidence="4 5" id="KW-0472">Membrane</keyword>
<keyword evidence="3 5" id="KW-1133">Transmembrane helix</keyword>
<dbReference type="PANTHER" id="PTHR23501">
    <property type="entry name" value="MAJOR FACILITATOR SUPERFAMILY"/>
    <property type="match status" value="1"/>
</dbReference>
<feature type="transmembrane region" description="Helical" evidence="5">
    <location>
        <begin position="211"/>
        <end position="234"/>
    </location>
</feature>
<dbReference type="HOGENOM" id="CLU_000960_25_2_1"/>
<feature type="transmembrane region" description="Helical" evidence="5">
    <location>
        <begin position="57"/>
        <end position="82"/>
    </location>
</feature>
<dbReference type="PROSITE" id="PS50850">
    <property type="entry name" value="MFS"/>
    <property type="match status" value="1"/>
</dbReference>
<dbReference type="eggNOG" id="KOG0254">
    <property type="taxonomic scope" value="Eukaryota"/>
</dbReference>
<protein>
    <submittedName>
        <fullName evidence="7">Trichothecene efflux pump</fullName>
    </submittedName>
</protein>
<evidence type="ECO:0000256" key="2">
    <source>
        <dbReference type="ARBA" id="ARBA00022692"/>
    </source>
</evidence>
<feature type="transmembrane region" description="Helical" evidence="5">
    <location>
        <begin position="399"/>
        <end position="424"/>
    </location>
</feature>
<feature type="transmembrane region" description="Helical" evidence="5">
    <location>
        <begin position="149"/>
        <end position="170"/>
    </location>
</feature>
<dbReference type="AlphaFoldDB" id="S3BR16"/>
<feature type="transmembrane region" description="Helical" evidence="5">
    <location>
        <begin position="182"/>
        <end position="205"/>
    </location>
</feature>
<dbReference type="Gene3D" id="1.20.1250.20">
    <property type="entry name" value="MFS general substrate transporter like domains"/>
    <property type="match status" value="1"/>
</dbReference>
<evidence type="ECO:0000256" key="4">
    <source>
        <dbReference type="ARBA" id="ARBA00023136"/>
    </source>
</evidence>
<accession>S3BR16</accession>
<feature type="domain" description="Major facilitator superfamily (MFS) profile" evidence="6">
    <location>
        <begin position="58"/>
        <end position="515"/>
    </location>
</feature>
<dbReference type="PROSITE" id="PS00216">
    <property type="entry name" value="SUGAR_TRANSPORT_1"/>
    <property type="match status" value="1"/>
</dbReference>
<feature type="transmembrane region" description="Helical" evidence="5">
    <location>
        <begin position="124"/>
        <end position="143"/>
    </location>
</feature>
<evidence type="ECO:0000259" key="6">
    <source>
        <dbReference type="PROSITE" id="PS50850"/>
    </source>
</evidence>
<feature type="transmembrane region" description="Helical" evidence="5">
    <location>
        <begin position="367"/>
        <end position="393"/>
    </location>
</feature>